<organism evidence="1 2">
    <name type="scientific">Mycolicibacterium fallax</name>
    <name type="common">Mycobacterium fallax</name>
    <dbReference type="NCBI Taxonomy" id="1793"/>
    <lineage>
        <taxon>Bacteria</taxon>
        <taxon>Bacillati</taxon>
        <taxon>Actinomycetota</taxon>
        <taxon>Actinomycetes</taxon>
        <taxon>Mycobacteriales</taxon>
        <taxon>Mycobacteriaceae</taxon>
        <taxon>Mycolicibacterium</taxon>
    </lineage>
</organism>
<proteinExistence type="predicted"/>
<comment type="caution">
    <text evidence="1">The sequence shown here is derived from an EMBL/GenBank/DDBJ whole genome shotgun (WGS) entry which is preliminary data.</text>
</comment>
<evidence type="ECO:0000313" key="2">
    <source>
        <dbReference type="Proteomes" id="UP000193484"/>
    </source>
</evidence>
<dbReference type="Proteomes" id="UP000193484">
    <property type="component" value="Unassembled WGS sequence"/>
</dbReference>
<gene>
    <name evidence="1" type="ORF">AWC04_14355</name>
</gene>
<dbReference type="AlphaFoldDB" id="A0A1X1R8F8"/>
<dbReference type="RefSeq" id="WP_085097773.1">
    <property type="nucleotide sequence ID" value="NZ_AP022603.1"/>
</dbReference>
<accession>A0A1X1R8F8</accession>
<keyword evidence="2" id="KW-1185">Reference proteome</keyword>
<dbReference type="OrthoDB" id="119867at2"/>
<protein>
    <submittedName>
        <fullName evidence="1">Uncharacterized protein</fullName>
    </submittedName>
</protein>
<dbReference type="EMBL" id="LQOJ01000047">
    <property type="protein sequence ID" value="ORV01164.1"/>
    <property type="molecule type" value="Genomic_DNA"/>
</dbReference>
<evidence type="ECO:0000313" key="1">
    <source>
        <dbReference type="EMBL" id="ORV01164.1"/>
    </source>
</evidence>
<name>A0A1X1R8F8_MYCFA</name>
<sequence length="209" mass="23034">MTGPDIAVWLVSGYALLLVAIAWGFDLMAKRASSHAARWQSGSFAYHPDHDAWRCPEDQWLWPTSFDPENRVMRYRAKPSICNSCPVKKSCTTGSNGREISRQVDEWPHSEAGRFHRGIACVIAGLGMLLVVGQGVAKHSPADLLVLAAALLIVAACTAPLFRHLIHTPVQAPEHLPSRTAHEDSVAAAIDKYSTRWGVRQSEKESETR</sequence>
<reference evidence="1 2" key="1">
    <citation type="submission" date="2016-01" db="EMBL/GenBank/DDBJ databases">
        <title>The new phylogeny of the genus Mycobacterium.</title>
        <authorList>
            <person name="Tarcisio F."/>
            <person name="Conor M."/>
            <person name="Antonella G."/>
            <person name="Elisabetta G."/>
            <person name="Giulia F.S."/>
            <person name="Sara T."/>
            <person name="Anna F."/>
            <person name="Clotilde B."/>
            <person name="Roberto B."/>
            <person name="Veronica D.S."/>
            <person name="Fabio R."/>
            <person name="Monica P."/>
            <person name="Olivier J."/>
            <person name="Enrico T."/>
            <person name="Nicola S."/>
        </authorList>
    </citation>
    <scope>NUCLEOTIDE SEQUENCE [LARGE SCALE GENOMIC DNA]</scope>
    <source>
        <strain evidence="1 2">DSM 44179</strain>
    </source>
</reference>
<dbReference type="STRING" id="1793.AWC04_14355"/>